<dbReference type="SUPFAM" id="SSF50621">
    <property type="entry name" value="Alanine racemase C-terminal domain-like"/>
    <property type="match status" value="1"/>
</dbReference>
<evidence type="ECO:0000259" key="4">
    <source>
        <dbReference type="SMART" id="SM01005"/>
    </source>
</evidence>
<organism evidence="5">
    <name type="scientific">bioreactor metagenome</name>
    <dbReference type="NCBI Taxonomy" id="1076179"/>
    <lineage>
        <taxon>unclassified sequences</taxon>
        <taxon>metagenomes</taxon>
        <taxon>ecological metagenomes</taxon>
    </lineage>
</organism>
<dbReference type="AlphaFoldDB" id="A0A645CXY2"/>
<dbReference type="EC" id="5.1.1.1" evidence="5"/>
<feature type="domain" description="Alanine racemase C-terminal" evidence="4">
    <location>
        <begin position="6"/>
        <end position="85"/>
    </location>
</feature>
<sequence>MINRFVMIIGILINGERVSDIAYFMDGIMVDITSIKKPIREFDEAVIIGTQGSETITWEEACKNIGTYADEQIQRITERVPKHYFYE</sequence>
<dbReference type="EMBL" id="VSSQ01031204">
    <property type="protein sequence ID" value="MPM82006.1"/>
    <property type="molecule type" value="Genomic_DNA"/>
</dbReference>
<keyword evidence="3 5" id="KW-0413">Isomerase</keyword>
<accession>A0A645CXY2</accession>
<dbReference type="Pfam" id="PF00842">
    <property type="entry name" value="Ala_racemase_C"/>
    <property type="match status" value="1"/>
</dbReference>
<comment type="cofactor">
    <cofactor evidence="1">
        <name>pyridoxal 5'-phosphate</name>
        <dbReference type="ChEBI" id="CHEBI:597326"/>
    </cofactor>
</comment>
<proteinExistence type="predicted"/>
<comment type="caution">
    <text evidence="5">The sequence shown here is derived from an EMBL/GenBank/DDBJ whole genome shotgun (WGS) entry which is preliminary data.</text>
</comment>
<dbReference type="InterPro" id="IPR011079">
    <property type="entry name" value="Ala_racemase_C"/>
</dbReference>
<dbReference type="SMART" id="SM01005">
    <property type="entry name" value="Ala_racemase_C"/>
    <property type="match status" value="1"/>
</dbReference>
<name>A0A645CXY2_9ZZZZ</name>
<evidence type="ECO:0000256" key="2">
    <source>
        <dbReference type="ARBA" id="ARBA00022898"/>
    </source>
</evidence>
<dbReference type="GO" id="GO:0008784">
    <property type="term" value="F:alanine racemase activity"/>
    <property type="evidence" value="ECO:0007669"/>
    <property type="project" value="UniProtKB-EC"/>
</dbReference>
<dbReference type="InterPro" id="IPR009006">
    <property type="entry name" value="Ala_racemase/Decarboxylase_C"/>
</dbReference>
<dbReference type="Gene3D" id="2.40.37.10">
    <property type="entry name" value="Lyase, Ornithine Decarboxylase, Chain A, domain 1"/>
    <property type="match status" value="1"/>
</dbReference>
<evidence type="ECO:0000313" key="5">
    <source>
        <dbReference type="EMBL" id="MPM82006.1"/>
    </source>
</evidence>
<evidence type="ECO:0000256" key="1">
    <source>
        <dbReference type="ARBA" id="ARBA00001933"/>
    </source>
</evidence>
<keyword evidence="2" id="KW-0663">Pyridoxal phosphate</keyword>
<evidence type="ECO:0000256" key="3">
    <source>
        <dbReference type="ARBA" id="ARBA00023235"/>
    </source>
</evidence>
<reference evidence="5" key="1">
    <citation type="submission" date="2019-08" db="EMBL/GenBank/DDBJ databases">
        <authorList>
            <person name="Kucharzyk K."/>
            <person name="Murdoch R.W."/>
            <person name="Higgins S."/>
            <person name="Loffler F."/>
        </authorList>
    </citation>
    <scope>NUCLEOTIDE SEQUENCE</scope>
</reference>
<gene>
    <name evidence="5" type="ORF">SDC9_129064</name>
</gene>
<protein>
    <submittedName>
        <fullName evidence="5">Alanine racemase</fullName>
        <ecNumber evidence="5">5.1.1.1</ecNumber>
    </submittedName>
</protein>